<evidence type="ECO:0000259" key="7">
    <source>
        <dbReference type="PROSITE" id="PS50893"/>
    </source>
</evidence>
<comment type="caution">
    <text evidence="8">The sequence shown here is derived from an EMBL/GenBank/DDBJ whole genome shotgun (WGS) entry which is preliminary data.</text>
</comment>
<dbReference type="InterPro" id="IPR003439">
    <property type="entry name" value="ABC_transporter-like_ATP-bd"/>
</dbReference>
<dbReference type="InterPro" id="IPR017871">
    <property type="entry name" value="ABC_transporter-like_CS"/>
</dbReference>
<keyword evidence="6" id="KW-0175">Coiled coil</keyword>
<feature type="coiled-coil region" evidence="6">
    <location>
        <begin position="555"/>
        <end position="638"/>
    </location>
</feature>
<evidence type="ECO:0000313" key="8">
    <source>
        <dbReference type="EMBL" id="MCR2746993.1"/>
    </source>
</evidence>
<proteinExistence type="predicted"/>
<dbReference type="RefSeq" id="WP_257512197.1">
    <property type="nucleotide sequence ID" value="NZ_JANKHG010000017.1"/>
</dbReference>
<keyword evidence="4" id="KW-0547">Nucleotide-binding</keyword>
<accession>A0ABT1XI81</accession>
<dbReference type="Proteomes" id="UP001165267">
    <property type="component" value="Unassembled WGS sequence"/>
</dbReference>
<dbReference type="InterPro" id="IPR032781">
    <property type="entry name" value="ABC_tran_Xtn"/>
</dbReference>
<dbReference type="SMART" id="SM00382">
    <property type="entry name" value="AAA"/>
    <property type="match status" value="2"/>
</dbReference>
<sequence length="641" mass="71474">MIQINNLSIARGSKPILTNAELTLFPGEKVGLIGHNGAGKSSFLSALLGELHIDQGSIDLPKVWRLSWIDQEVTANHLSVIDFALEGDRALHEVRQKIHAVEESGDMEQLGNLYEELENLDGYTAEARVATILHGLGFKTEDLQRKVGEFSGGWKMRLNLAKVLGSRADLILLDEPTNHLDIEAVVWLEQWIKQVNSTVILVSHDRDFLDEVCTHTVHLNNVKLTKYSGGYSAFERAFAERADQVSQANRKAAGEMEKLQKFVDRFKAKASKAKQAQSRVKRLEKIKLIETLQVEPHVAIPFMEPHKSPDPLVVLNRSDCGYEGVAPILKSISLELRPGDRIGLLGANGNGKTTLVKTLVGERDMLGGERVEGKGLVYGYFAQDQIESLDMNATPLQHMSRLERQISEQKAREFLARYHFRDDKVRQLVGSFSGGEKSRLALALLAYKRPNLLLLDEPTNHLDIATRQALASSLLEFEGALIMVSHDRHLLESITDRFWRVHQGAVTEFEGDLDDYAELLRKETNADNQRNKQNLGSGNKPVVKAQATVAAPVDRQAAGQRLKQLNNQVKKLEKQIEADRPKLAALDDALAKCNYSDSDSAKKAAQHHEERNSVSARLELAENELLEAMVEIESLEETLGV</sequence>
<reference evidence="8" key="1">
    <citation type="submission" date="2022-07" db="EMBL/GenBank/DDBJ databases">
        <authorList>
            <person name="Xamxidin M."/>
        </authorList>
    </citation>
    <scope>NUCLEOTIDE SEQUENCE</scope>
    <source>
        <strain evidence="8">YS8-69</strain>
    </source>
</reference>
<keyword evidence="3" id="KW-0677">Repeat</keyword>
<dbReference type="SUPFAM" id="SSF52540">
    <property type="entry name" value="P-loop containing nucleoside triphosphate hydrolases"/>
    <property type="match status" value="2"/>
</dbReference>
<dbReference type="CDD" id="cd03221">
    <property type="entry name" value="ABCF_EF-3"/>
    <property type="match status" value="2"/>
</dbReference>
<gene>
    <name evidence="8" type="ORF">NSP04_10065</name>
</gene>
<evidence type="ECO:0000313" key="9">
    <source>
        <dbReference type="Proteomes" id="UP001165267"/>
    </source>
</evidence>
<keyword evidence="5 8" id="KW-0067">ATP-binding</keyword>
<dbReference type="Pfam" id="PF00005">
    <property type="entry name" value="ABC_tran"/>
    <property type="match status" value="2"/>
</dbReference>
<dbReference type="EMBL" id="JANKHG010000017">
    <property type="protein sequence ID" value="MCR2746993.1"/>
    <property type="molecule type" value="Genomic_DNA"/>
</dbReference>
<feature type="domain" description="ABC transporter" evidence="7">
    <location>
        <begin position="2"/>
        <end position="246"/>
    </location>
</feature>
<dbReference type="InterPro" id="IPR003593">
    <property type="entry name" value="AAA+_ATPase"/>
</dbReference>
<evidence type="ECO:0000256" key="4">
    <source>
        <dbReference type="ARBA" id="ARBA00022741"/>
    </source>
</evidence>
<protein>
    <submittedName>
        <fullName evidence="8">ATP-binding cassette domain-containing protein</fullName>
    </submittedName>
</protein>
<evidence type="ECO:0000256" key="2">
    <source>
        <dbReference type="ARBA" id="ARBA00022519"/>
    </source>
</evidence>
<dbReference type="Gene3D" id="3.40.50.300">
    <property type="entry name" value="P-loop containing nucleotide triphosphate hydrolases"/>
    <property type="match status" value="2"/>
</dbReference>
<dbReference type="InterPro" id="IPR027417">
    <property type="entry name" value="P-loop_NTPase"/>
</dbReference>
<keyword evidence="1" id="KW-1003">Cell membrane</keyword>
<evidence type="ECO:0000256" key="1">
    <source>
        <dbReference type="ARBA" id="ARBA00022475"/>
    </source>
</evidence>
<evidence type="ECO:0000256" key="3">
    <source>
        <dbReference type="ARBA" id="ARBA00022737"/>
    </source>
</evidence>
<dbReference type="GO" id="GO:0005524">
    <property type="term" value="F:ATP binding"/>
    <property type="evidence" value="ECO:0007669"/>
    <property type="project" value="UniProtKB-KW"/>
</dbReference>
<dbReference type="PANTHER" id="PTHR19211">
    <property type="entry name" value="ATP-BINDING TRANSPORT PROTEIN-RELATED"/>
    <property type="match status" value="1"/>
</dbReference>
<evidence type="ECO:0000256" key="5">
    <source>
        <dbReference type="ARBA" id="ARBA00022840"/>
    </source>
</evidence>
<keyword evidence="2" id="KW-0472">Membrane</keyword>
<dbReference type="PROSITE" id="PS00211">
    <property type="entry name" value="ABC_TRANSPORTER_1"/>
    <property type="match status" value="2"/>
</dbReference>
<name>A0ABT1XI81_9BURK</name>
<dbReference type="PROSITE" id="PS50893">
    <property type="entry name" value="ABC_TRANSPORTER_2"/>
    <property type="match status" value="2"/>
</dbReference>
<keyword evidence="2" id="KW-0997">Cell inner membrane</keyword>
<keyword evidence="9" id="KW-1185">Reference proteome</keyword>
<organism evidence="8 9">
    <name type="scientific">Limnobacter parvus</name>
    <dbReference type="NCBI Taxonomy" id="2939690"/>
    <lineage>
        <taxon>Bacteria</taxon>
        <taxon>Pseudomonadati</taxon>
        <taxon>Pseudomonadota</taxon>
        <taxon>Betaproteobacteria</taxon>
        <taxon>Burkholderiales</taxon>
        <taxon>Burkholderiaceae</taxon>
        <taxon>Limnobacter</taxon>
    </lineage>
</organism>
<feature type="domain" description="ABC transporter" evidence="7">
    <location>
        <begin position="312"/>
        <end position="528"/>
    </location>
</feature>
<evidence type="ECO:0000256" key="6">
    <source>
        <dbReference type="SAM" id="Coils"/>
    </source>
</evidence>
<dbReference type="InterPro" id="IPR050611">
    <property type="entry name" value="ABCF"/>
</dbReference>
<dbReference type="Pfam" id="PF12848">
    <property type="entry name" value="ABC_tran_Xtn"/>
    <property type="match status" value="1"/>
</dbReference>
<dbReference type="PANTHER" id="PTHR19211:SF14">
    <property type="entry name" value="ATP-BINDING CASSETTE SUB-FAMILY F MEMBER 1"/>
    <property type="match status" value="1"/>
</dbReference>